<evidence type="ECO:0000313" key="1">
    <source>
        <dbReference type="EMBL" id="PRY71348.1"/>
    </source>
</evidence>
<dbReference type="RefSeq" id="WP_106230981.1">
    <property type="nucleotide sequence ID" value="NZ_PVTM01000008.1"/>
</dbReference>
<gene>
    <name evidence="1" type="ORF">BCL64_108108</name>
</gene>
<name>A0A2T0VM36_9GAMM</name>
<accession>A0A2T0VM36</accession>
<keyword evidence="2" id="KW-1185">Reference proteome</keyword>
<sequence length="118" mass="13738">MTKQKDTTANPALAATQPMMEWWQKQFSQGTTPMARMQLAWMQSMADAMQFEAEFLQALAESGQKIAQSFDGETPQTPTEMQERYQQLIKEVTDAQMERMQKAAELSHDFRKRLWEEI</sequence>
<evidence type="ECO:0008006" key="3">
    <source>
        <dbReference type="Google" id="ProtNLM"/>
    </source>
</evidence>
<dbReference type="EMBL" id="PVTM01000008">
    <property type="protein sequence ID" value="PRY71348.1"/>
    <property type="molecule type" value="Genomic_DNA"/>
</dbReference>
<proteinExistence type="predicted"/>
<comment type="caution">
    <text evidence="1">The sequence shown here is derived from an EMBL/GenBank/DDBJ whole genome shotgun (WGS) entry which is preliminary data.</text>
</comment>
<protein>
    <recommendedName>
        <fullName evidence="3">Phasin protein</fullName>
    </recommendedName>
</protein>
<evidence type="ECO:0000313" key="2">
    <source>
        <dbReference type="Proteomes" id="UP000239896"/>
    </source>
</evidence>
<dbReference type="AlphaFoldDB" id="A0A2T0VM36"/>
<reference evidence="1 2" key="1">
    <citation type="submission" date="2018-03" db="EMBL/GenBank/DDBJ databases">
        <title>Comparative analysis of microorganisms from saline springs in Andes Mountain Range, Colombia.</title>
        <authorList>
            <person name="Rubin E."/>
        </authorList>
    </citation>
    <scope>NUCLEOTIDE SEQUENCE [LARGE SCALE GENOMIC DNA]</scope>
    <source>
        <strain evidence="1 2">USBA 854</strain>
    </source>
</reference>
<dbReference type="Proteomes" id="UP000239896">
    <property type="component" value="Unassembled WGS sequence"/>
</dbReference>
<organism evidence="1 2">
    <name type="scientific">Halomonas ventosae</name>
    <dbReference type="NCBI Taxonomy" id="229007"/>
    <lineage>
        <taxon>Bacteria</taxon>
        <taxon>Pseudomonadati</taxon>
        <taxon>Pseudomonadota</taxon>
        <taxon>Gammaproteobacteria</taxon>
        <taxon>Oceanospirillales</taxon>
        <taxon>Halomonadaceae</taxon>
        <taxon>Halomonas</taxon>
    </lineage>
</organism>